<evidence type="ECO:0000313" key="2">
    <source>
        <dbReference type="Proteomes" id="UP000286415"/>
    </source>
</evidence>
<reference evidence="1 2" key="1">
    <citation type="journal article" date="2018" name="Biotechnol. Adv.">
        <title>Improved genomic resources and new bioinformatic workflow for the carcinogenic parasite Clonorchis sinensis: Biotechnological implications.</title>
        <authorList>
            <person name="Wang D."/>
            <person name="Korhonen P.K."/>
            <person name="Gasser R.B."/>
            <person name="Young N.D."/>
        </authorList>
    </citation>
    <scope>NUCLEOTIDE SEQUENCE [LARGE SCALE GENOMIC DNA]</scope>
    <source>
        <strain evidence="1">Cs-k2</strain>
    </source>
</reference>
<reference evidence="1 2" key="2">
    <citation type="journal article" date="2021" name="Genomics">
        <title>High-quality reference genome for Clonorchis sinensis.</title>
        <authorList>
            <person name="Young N.D."/>
            <person name="Stroehlein A.J."/>
            <person name="Kinkar L."/>
            <person name="Wang T."/>
            <person name="Sohn W.M."/>
            <person name="Chang B.C.H."/>
            <person name="Kaur P."/>
            <person name="Weisz D."/>
            <person name="Dudchenko O."/>
            <person name="Aiden E.L."/>
            <person name="Korhonen P.K."/>
            <person name="Gasser R.B."/>
        </authorList>
    </citation>
    <scope>NUCLEOTIDE SEQUENCE [LARGE SCALE GENOMIC DNA]</scope>
    <source>
        <strain evidence="1">Cs-k2</strain>
    </source>
</reference>
<dbReference type="EMBL" id="NIRI02000056">
    <property type="protein sequence ID" value="KAG5445333.1"/>
    <property type="molecule type" value="Genomic_DNA"/>
</dbReference>
<accession>A0A8T1M852</accession>
<protein>
    <submittedName>
        <fullName evidence="1">Uncharacterized protein</fullName>
    </submittedName>
</protein>
<comment type="caution">
    <text evidence="1">The sequence shown here is derived from an EMBL/GenBank/DDBJ whole genome shotgun (WGS) entry which is preliminary data.</text>
</comment>
<dbReference type="AlphaFoldDB" id="A0A8T1M852"/>
<feature type="non-terminal residue" evidence="1">
    <location>
        <position position="1"/>
    </location>
</feature>
<dbReference type="Proteomes" id="UP000286415">
    <property type="component" value="Unassembled WGS sequence"/>
</dbReference>
<keyword evidence="2" id="KW-1185">Reference proteome</keyword>
<organism evidence="1 2">
    <name type="scientific">Clonorchis sinensis</name>
    <name type="common">Chinese liver fluke</name>
    <dbReference type="NCBI Taxonomy" id="79923"/>
    <lineage>
        <taxon>Eukaryota</taxon>
        <taxon>Metazoa</taxon>
        <taxon>Spiralia</taxon>
        <taxon>Lophotrochozoa</taxon>
        <taxon>Platyhelminthes</taxon>
        <taxon>Trematoda</taxon>
        <taxon>Digenea</taxon>
        <taxon>Opisthorchiida</taxon>
        <taxon>Opisthorchiata</taxon>
        <taxon>Opisthorchiidae</taxon>
        <taxon>Clonorchis</taxon>
    </lineage>
</organism>
<gene>
    <name evidence="1" type="ORF">CSKR_111086</name>
</gene>
<sequence>LQTIGQESKTLICISFTKLNIHLLLERVFLNFPGYSLTVTQMQANATERLHKFRNRSHISRDAKRVYEKNILLACLITSTHRYTSSHPLVTTYKKVVTIAAEVSGSGFHTPSPSYCWTSPDFSTLQVVARKEFFKEFGDWHTEHVPKSAQPMECYQFIYLERVIEGHSELFAGYKNLFGFCPWNEDKTPLSCERLKPNNLR</sequence>
<proteinExistence type="predicted"/>
<name>A0A8T1M852_CLOSI</name>
<evidence type="ECO:0000313" key="1">
    <source>
        <dbReference type="EMBL" id="KAG5445333.1"/>
    </source>
</evidence>